<evidence type="ECO:0000256" key="3">
    <source>
        <dbReference type="RuleBase" id="RU362119"/>
    </source>
</evidence>
<dbReference type="InterPro" id="IPR029052">
    <property type="entry name" value="Metallo-depent_PP-like"/>
</dbReference>
<feature type="domain" description="Calcineurin-like phosphoesterase" evidence="4">
    <location>
        <begin position="16"/>
        <end position="242"/>
    </location>
</feature>
<evidence type="ECO:0000313" key="7">
    <source>
        <dbReference type="Proteomes" id="UP001368270"/>
    </source>
</evidence>
<evidence type="ECO:0000259" key="4">
    <source>
        <dbReference type="Pfam" id="PF00149"/>
    </source>
</evidence>
<dbReference type="Pfam" id="PF00149">
    <property type="entry name" value="Metallophos"/>
    <property type="match status" value="1"/>
</dbReference>
<evidence type="ECO:0000256" key="1">
    <source>
        <dbReference type="ARBA" id="ARBA00006654"/>
    </source>
</evidence>
<dbReference type="PANTHER" id="PTHR11575:SF6">
    <property type="entry name" value="2',3'-CYCLIC-NUCLEOTIDE 2'-PHOSPHODIESTERASE_3'-NUCLEOTIDASE"/>
    <property type="match status" value="1"/>
</dbReference>
<evidence type="ECO:0000313" key="6">
    <source>
        <dbReference type="EMBL" id="MEJ5218970.1"/>
    </source>
</evidence>
<proteinExistence type="inferred from homology"/>
<comment type="similarity">
    <text evidence="1 3">Belongs to the 5'-nucleotidase family.</text>
</comment>
<dbReference type="Proteomes" id="UP001368270">
    <property type="component" value="Unassembled WGS sequence"/>
</dbReference>
<dbReference type="Pfam" id="PF02872">
    <property type="entry name" value="5_nucleotid_C"/>
    <property type="match status" value="1"/>
</dbReference>
<dbReference type="InterPro" id="IPR006146">
    <property type="entry name" value="5'-Nucleotdase_CS"/>
</dbReference>
<gene>
    <name evidence="6" type="ORF">WG622_12005</name>
</gene>
<organism evidence="6 7">
    <name type="scientific">Cognatishimia coralii</name>
    <dbReference type="NCBI Taxonomy" id="3083254"/>
    <lineage>
        <taxon>Bacteria</taxon>
        <taxon>Pseudomonadati</taxon>
        <taxon>Pseudomonadota</taxon>
        <taxon>Alphaproteobacteria</taxon>
        <taxon>Rhodobacterales</taxon>
        <taxon>Paracoccaceae</taxon>
        <taxon>Cognatishimia</taxon>
    </lineage>
</organism>
<dbReference type="InterPro" id="IPR036907">
    <property type="entry name" value="5'-Nucleotdase_C_sf"/>
</dbReference>
<dbReference type="Gene3D" id="3.60.21.10">
    <property type="match status" value="1"/>
</dbReference>
<evidence type="ECO:0000259" key="5">
    <source>
        <dbReference type="Pfam" id="PF02872"/>
    </source>
</evidence>
<dbReference type="PRINTS" id="PR01607">
    <property type="entry name" value="APYRASEFAMLY"/>
</dbReference>
<dbReference type="PROSITE" id="PS00786">
    <property type="entry name" value="5_NUCLEOTIDASE_2"/>
    <property type="match status" value="1"/>
</dbReference>
<dbReference type="EMBL" id="JBBGAZ010000006">
    <property type="protein sequence ID" value="MEJ5218970.1"/>
    <property type="molecule type" value="Genomic_DNA"/>
</dbReference>
<sequence>MTPSPTSTQSEPTIDLRVLATTDMHGHLGGCGQTTGWAFVSKTLNLLKAENSNHLLFDNGDFLQGTALCDLMAFGALGPAENHPVIQVMNKMGYDAIGLGNHEFDFGLPFLRDALSGATAPLVCSNLETDQNVWERDLLINKSLTDSLGQPHKLTIGVFSLIPPQVLDWCRVHLEGQARAYEFQATAVERVTSLRSRGADLVFALCHAGDTASEAEAAKNPLATDITSIPGLDLVICGHTHSVSPKPGERKLCARNPSQSQDSVMPLVLPGDRGKFVGCIDLKLQKSPRGWTWVTAECRNIEVSETANPDVLEIAAPWITRAQTALAAEVGSSEIDIGTFFSAIQCDPATRLAAAAKQMAVAPLLEVLGYMDLPVVTAASPFRAGHDGPECYTAVPAGPVTLSEIYDIYPYFNAIDAFKITGAQARDWLEASVSGFFQLLPDQPDQPLWNHQFPTYEFDSLLGVSYQIDLSKPALYSPDRRRLSEAACSRICDLSLSGEPLDPHAEMILVTNAYRGGGGGKFPHISSRNRIPLPFRDVRAWMQVLFSRGLTENYLPAPSWQFAPMAGTSAIFKTGSDALRFIPSNLKQRLTDLGETAGGYRKFRLSL</sequence>
<dbReference type="PANTHER" id="PTHR11575">
    <property type="entry name" value="5'-NUCLEOTIDASE-RELATED"/>
    <property type="match status" value="1"/>
</dbReference>
<dbReference type="Gene3D" id="3.90.780.10">
    <property type="entry name" value="5'-Nucleotidase, C-terminal domain"/>
    <property type="match status" value="1"/>
</dbReference>
<keyword evidence="2" id="KW-0732">Signal</keyword>
<dbReference type="InterPro" id="IPR008334">
    <property type="entry name" value="5'-Nucleotdase_C"/>
</dbReference>
<comment type="caution">
    <text evidence="6">The sequence shown here is derived from an EMBL/GenBank/DDBJ whole genome shotgun (WGS) entry which is preliminary data.</text>
</comment>
<dbReference type="SUPFAM" id="SSF56300">
    <property type="entry name" value="Metallo-dependent phosphatases"/>
    <property type="match status" value="1"/>
</dbReference>
<protein>
    <submittedName>
        <fullName evidence="6">5'-nucleotidase C-terminal domain-containing protein</fullName>
    </submittedName>
</protein>
<dbReference type="InterPro" id="IPR006179">
    <property type="entry name" value="5_nucleotidase/apyrase"/>
</dbReference>
<dbReference type="InterPro" id="IPR004843">
    <property type="entry name" value="Calcineurin-like_PHP"/>
</dbReference>
<accession>A0ABU8QHS2</accession>
<evidence type="ECO:0000256" key="2">
    <source>
        <dbReference type="ARBA" id="ARBA00022729"/>
    </source>
</evidence>
<keyword evidence="3" id="KW-0547">Nucleotide-binding</keyword>
<feature type="domain" description="5'-Nucleotidase C-terminal" evidence="5">
    <location>
        <begin position="394"/>
        <end position="525"/>
    </location>
</feature>
<dbReference type="PROSITE" id="PS00785">
    <property type="entry name" value="5_NUCLEOTIDASE_1"/>
    <property type="match status" value="1"/>
</dbReference>
<dbReference type="SUPFAM" id="SSF55816">
    <property type="entry name" value="5'-nucleotidase (syn. UDP-sugar hydrolase), C-terminal domain"/>
    <property type="match status" value="1"/>
</dbReference>
<reference evidence="6 7" key="1">
    <citation type="submission" date="2024-03" db="EMBL/GenBank/DDBJ databases">
        <title>Cognatishimia coralii sp. nov., a marine bacterium isolated from coral surrounding seawater.</title>
        <authorList>
            <person name="Liu X."/>
            <person name="Liu S."/>
            <person name="Sun H."/>
            <person name="Zhang Y."/>
        </authorList>
    </citation>
    <scope>NUCLEOTIDE SEQUENCE [LARGE SCALE GENOMIC DNA]</scope>
    <source>
        <strain evidence="6 7">D5M38</strain>
    </source>
</reference>
<dbReference type="RefSeq" id="WP_339403804.1">
    <property type="nucleotide sequence ID" value="NZ_JBBGAZ010000006.1"/>
</dbReference>
<keyword evidence="7" id="KW-1185">Reference proteome</keyword>
<keyword evidence="3" id="KW-0378">Hydrolase</keyword>
<name>A0ABU8QHS2_9RHOB</name>